<keyword evidence="2" id="KW-0732">Signal</keyword>
<dbReference type="InterPro" id="IPR012337">
    <property type="entry name" value="RNaseH-like_sf"/>
</dbReference>
<protein>
    <recommendedName>
        <fullName evidence="3">Integrase catalytic domain-containing protein</fullName>
    </recommendedName>
</protein>
<dbReference type="GO" id="GO:0015074">
    <property type="term" value="P:DNA integration"/>
    <property type="evidence" value="ECO:0007669"/>
    <property type="project" value="InterPro"/>
</dbReference>
<keyword evidence="5" id="KW-1185">Reference proteome</keyword>
<evidence type="ECO:0000313" key="5">
    <source>
        <dbReference type="Proteomes" id="UP000765509"/>
    </source>
</evidence>
<dbReference type="EMBL" id="AVOT02031028">
    <property type="protein sequence ID" value="MBW0524406.1"/>
    <property type="molecule type" value="Genomic_DNA"/>
</dbReference>
<comment type="caution">
    <text evidence="4">The sequence shown here is derived from an EMBL/GenBank/DDBJ whole genome shotgun (WGS) entry which is preliminary data.</text>
</comment>
<evidence type="ECO:0000256" key="1">
    <source>
        <dbReference type="ARBA" id="ARBA00022884"/>
    </source>
</evidence>
<dbReference type="InterPro" id="IPR050951">
    <property type="entry name" value="Retrovirus_Pol_polyprotein"/>
</dbReference>
<organism evidence="4 5">
    <name type="scientific">Austropuccinia psidii MF-1</name>
    <dbReference type="NCBI Taxonomy" id="1389203"/>
    <lineage>
        <taxon>Eukaryota</taxon>
        <taxon>Fungi</taxon>
        <taxon>Dikarya</taxon>
        <taxon>Basidiomycota</taxon>
        <taxon>Pucciniomycotina</taxon>
        <taxon>Pucciniomycetes</taxon>
        <taxon>Pucciniales</taxon>
        <taxon>Sphaerophragmiaceae</taxon>
        <taxon>Austropuccinia</taxon>
    </lineage>
</organism>
<dbReference type="InterPro" id="IPR036397">
    <property type="entry name" value="RNaseH_sf"/>
</dbReference>
<evidence type="ECO:0000256" key="2">
    <source>
        <dbReference type="SAM" id="SignalP"/>
    </source>
</evidence>
<dbReference type="InterPro" id="IPR001584">
    <property type="entry name" value="Integrase_cat-core"/>
</dbReference>
<dbReference type="PANTHER" id="PTHR37984">
    <property type="entry name" value="PROTEIN CBG26694"/>
    <property type="match status" value="1"/>
</dbReference>
<dbReference type="Gene3D" id="3.30.420.10">
    <property type="entry name" value="Ribonuclease H-like superfamily/Ribonuclease H"/>
    <property type="match status" value="1"/>
</dbReference>
<dbReference type="PANTHER" id="PTHR37984:SF15">
    <property type="entry name" value="INTEGRASE CATALYTIC DOMAIN-CONTAINING PROTEIN"/>
    <property type="match status" value="1"/>
</dbReference>
<evidence type="ECO:0000259" key="3">
    <source>
        <dbReference type="PROSITE" id="PS50994"/>
    </source>
</evidence>
<feature type="chain" id="PRO_5040417042" description="Integrase catalytic domain-containing protein" evidence="2">
    <location>
        <begin position="27"/>
        <end position="185"/>
    </location>
</feature>
<dbReference type="OrthoDB" id="2273864at2759"/>
<dbReference type="PROSITE" id="PS50994">
    <property type="entry name" value="INTEGRASE"/>
    <property type="match status" value="1"/>
</dbReference>
<sequence length="185" mass="21010">MAIFITAYSIITLLDLAQIFISHVFSKNGIPVSILSDRGALFVSSCWTQLCQQLKIAKDLSTAFHPETDEQTERINQSLQHYLLMYVSSHQDDWHICLPLAKFSYNNAKHSSEKQSHFFKIYGRNPSFYSIHISPDTHSGKLSTKLQSVQQAVKEELESAIMHFKNHADKNGTIPSYSNLGKKYG</sequence>
<proteinExistence type="predicted"/>
<feature type="domain" description="Integrase catalytic" evidence="3">
    <location>
        <begin position="1"/>
        <end position="134"/>
    </location>
</feature>
<reference evidence="4" key="1">
    <citation type="submission" date="2021-03" db="EMBL/GenBank/DDBJ databases">
        <title>Draft genome sequence of rust myrtle Austropuccinia psidii MF-1, a brazilian biotype.</title>
        <authorList>
            <person name="Quecine M.C."/>
            <person name="Pachon D.M.R."/>
            <person name="Bonatelli M.L."/>
            <person name="Correr F.H."/>
            <person name="Franceschini L.M."/>
            <person name="Leite T.F."/>
            <person name="Margarido G.R.A."/>
            <person name="Almeida C.A."/>
            <person name="Ferrarezi J.A."/>
            <person name="Labate C.A."/>
        </authorList>
    </citation>
    <scope>NUCLEOTIDE SEQUENCE</scope>
    <source>
        <strain evidence="4">MF-1</strain>
    </source>
</reference>
<gene>
    <name evidence="4" type="ORF">O181_064121</name>
</gene>
<feature type="signal peptide" evidence="2">
    <location>
        <begin position="1"/>
        <end position="26"/>
    </location>
</feature>
<dbReference type="AlphaFoldDB" id="A0A9Q3ET28"/>
<dbReference type="GO" id="GO:0003723">
    <property type="term" value="F:RNA binding"/>
    <property type="evidence" value="ECO:0007669"/>
    <property type="project" value="UniProtKB-KW"/>
</dbReference>
<dbReference type="SUPFAM" id="SSF53098">
    <property type="entry name" value="Ribonuclease H-like"/>
    <property type="match status" value="1"/>
</dbReference>
<name>A0A9Q3ET28_9BASI</name>
<accession>A0A9Q3ET28</accession>
<keyword evidence="1" id="KW-0694">RNA-binding</keyword>
<evidence type="ECO:0000313" key="4">
    <source>
        <dbReference type="EMBL" id="MBW0524406.1"/>
    </source>
</evidence>
<dbReference type="GO" id="GO:0005634">
    <property type="term" value="C:nucleus"/>
    <property type="evidence" value="ECO:0007669"/>
    <property type="project" value="UniProtKB-ARBA"/>
</dbReference>
<dbReference type="Proteomes" id="UP000765509">
    <property type="component" value="Unassembled WGS sequence"/>
</dbReference>